<dbReference type="AlphaFoldDB" id="A0A183T2B5"/>
<feature type="region of interest" description="Disordered" evidence="1">
    <location>
        <begin position="35"/>
        <end position="66"/>
    </location>
</feature>
<accession>A0A183T2B5</accession>
<organism evidence="4">
    <name type="scientific">Schistocephalus solidus</name>
    <name type="common">Tapeworm</name>
    <dbReference type="NCBI Taxonomy" id="70667"/>
    <lineage>
        <taxon>Eukaryota</taxon>
        <taxon>Metazoa</taxon>
        <taxon>Spiralia</taxon>
        <taxon>Lophotrochozoa</taxon>
        <taxon>Platyhelminthes</taxon>
        <taxon>Cestoda</taxon>
        <taxon>Eucestoda</taxon>
        <taxon>Diphyllobothriidea</taxon>
        <taxon>Diphyllobothriidae</taxon>
        <taxon>Schistocephalus</taxon>
    </lineage>
</organism>
<dbReference type="Proteomes" id="UP000275846">
    <property type="component" value="Unassembled WGS sequence"/>
</dbReference>
<reference evidence="2 3" key="2">
    <citation type="submission" date="2018-11" db="EMBL/GenBank/DDBJ databases">
        <authorList>
            <consortium name="Pathogen Informatics"/>
        </authorList>
    </citation>
    <scope>NUCLEOTIDE SEQUENCE [LARGE SCALE GENOMIC DNA]</scope>
    <source>
        <strain evidence="2 3">NST_G2</strain>
    </source>
</reference>
<gene>
    <name evidence="2" type="ORF">SSLN_LOCUS10613</name>
</gene>
<feature type="compositionally biased region" description="Basic and acidic residues" evidence="1">
    <location>
        <begin position="55"/>
        <end position="66"/>
    </location>
</feature>
<dbReference type="OrthoDB" id="434126at2759"/>
<reference evidence="4" key="1">
    <citation type="submission" date="2016-06" db="UniProtKB">
        <authorList>
            <consortium name="WormBaseParasite"/>
        </authorList>
    </citation>
    <scope>IDENTIFICATION</scope>
</reference>
<proteinExistence type="predicted"/>
<evidence type="ECO:0000313" key="3">
    <source>
        <dbReference type="Proteomes" id="UP000275846"/>
    </source>
</evidence>
<sequence length="93" mass="10453">MERGIKVNKKDGRRLLVTMAELENASQCEYLVRTSTPSTEPGLVGPRPRFTHNLKSPEKDNSDDLHSKINKTYAKISLASGLISFLVDRHKDT</sequence>
<evidence type="ECO:0000313" key="4">
    <source>
        <dbReference type="WBParaSite" id="SSLN_0001102401-mRNA-1"/>
    </source>
</evidence>
<dbReference type="EMBL" id="UYSU01035981">
    <property type="protein sequence ID" value="VDL96998.1"/>
    <property type="molecule type" value="Genomic_DNA"/>
</dbReference>
<evidence type="ECO:0000313" key="2">
    <source>
        <dbReference type="EMBL" id="VDL96998.1"/>
    </source>
</evidence>
<evidence type="ECO:0000256" key="1">
    <source>
        <dbReference type="SAM" id="MobiDB-lite"/>
    </source>
</evidence>
<dbReference type="WBParaSite" id="SSLN_0001102401-mRNA-1">
    <property type="protein sequence ID" value="SSLN_0001102401-mRNA-1"/>
    <property type="gene ID" value="SSLN_0001102401"/>
</dbReference>
<protein>
    <submittedName>
        <fullName evidence="4">Glia maturation factor gamma</fullName>
    </submittedName>
</protein>
<name>A0A183T2B5_SCHSO</name>
<keyword evidence="3" id="KW-1185">Reference proteome</keyword>